<dbReference type="InterPro" id="IPR040999">
    <property type="entry name" value="Mak_N_cap"/>
</dbReference>
<keyword evidence="8" id="KW-0547">Nucleotide-binding</keyword>
<dbReference type="InterPro" id="IPR011009">
    <property type="entry name" value="Kinase-like_dom_sf"/>
</dbReference>
<evidence type="ECO:0000256" key="10">
    <source>
        <dbReference type="ARBA" id="ARBA00022840"/>
    </source>
</evidence>
<dbReference type="EMBL" id="FNGP01000004">
    <property type="protein sequence ID" value="SDL67863.1"/>
    <property type="molecule type" value="Genomic_DNA"/>
</dbReference>
<evidence type="ECO:0000256" key="1">
    <source>
        <dbReference type="ARBA" id="ARBA00004964"/>
    </source>
</evidence>
<comment type="similarity">
    <text evidence="2">Belongs to the aminoglycoside phosphotransferase family.</text>
</comment>
<dbReference type="STRING" id="686624.SAMN04488242_2449"/>
<evidence type="ECO:0000256" key="8">
    <source>
        <dbReference type="ARBA" id="ARBA00022741"/>
    </source>
</evidence>
<evidence type="ECO:0000256" key="4">
    <source>
        <dbReference type="ARBA" id="ARBA00011962"/>
    </source>
</evidence>
<evidence type="ECO:0000256" key="5">
    <source>
        <dbReference type="ARBA" id="ARBA00013882"/>
    </source>
</evidence>
<accession>A0A1G9M163</accession>
<protein>
    <recommendedName>
        <fullName evidence="5">Maltokinase</fullName>
        <ecNumber evidence="4">2.7.1.175</ecNumber>
    </recommendedName>
    <alternativeName>
        <fullName evidence="13">Maltose-1-phosphate synthase</fullName>
    </alternativeName>
</protein>
<dbReference type="SUPFAM" id="SSF56112">
    <property type="entry name" value="Protein kinase-like (PK-like)"/>
    <property type="match status" value="1"/>
</dbReference>
<sequence>MEAALWDLVENARWFGGRGREPRLLGVRPLEPVADVRSLLVDVGYADGQQETYHVPVVESERPALVEAVDDGLKLWEAFTAGSPDLVLLGTGPAPTAARRFAGEQSNTNVFFDNGTLLKVLRRVEPGGDIEAEVLGALKGSGAAPELYGTWKHGDVGLGILVEALADPHDGYDMAVEHASADRSFAEHAHALGVGLATVHQRLRESLGTGTTDPTRLAATFTSRYAAAAASVEQLRPFGDRTERTFGALAGVTVPTQRIHGDCHLGQTLFSAGRWRYVDFEGEPMKTVPERRELDSPLRDVAGMLRSFEYAAEAGAADADWLAGARRAFTAGYGLEEPTRDPLLTAYELDKAIYEAVYEARFRPHLLDVPLSGIDALLGSAG</sequence>
<gene>
    <name evidence="17" type="ORF">SAMN04488242_2449</name>
</gene>
<dbReference type="Pfam" id="PF01636">
    <property type="entry name" value="APH"/>
    <property type="match status" value="1"/>
</dbReference>
<dbReference type="AlphaFoldDB" id="A0A1G9M163"/>
<feature type="domain" description="Aminoglycoside phosphotransferase" evidence="15">
    <location>
        <begin position="98"/>
        <end position="314"/>
    </location>
</feature>
<evidence type="ECO:0000256" key="12">
    <source>
        <dbReference type="ARBA" id="ARBA00023277"/>
    </source>
</evidence>
<proteinExistence type="inferred from homology"/>
<dbReference type="Gene3D" id="3.90.1200.10">
    <property type="match status" value="1"/>
</dbReference>
<dbReference type="Proteomes" id="UP000199475">
    <property type="component" value="Unassembled WGS sequence"/>
</dbReference>
<reference evidence="17 18" key="1">
    <citation type="submission" date="2016-10" db="EMBL/GenBank/DDBJ databases">
        <authorList>
            <person name="de Groot N.N."/>
        </authorList>
    </citation>
    <scope>NUCLEOTIDE SEQUENCE [LARGE SCALE GENOMIC DNA]</scope>
    <source>
        <strain evidence="17 18">CGMCC 1.9159</strain>
    </source>
</reference>
<evidence type="ECO:0000256" key="14">
    <source>
        <dbReference type="ARBA" id="ARBA00049067"/>
    </source>
</evidence>
<keyword evidence="10" id="KW-0067">ATP-binding</keyword>
<evidence type="ECO:0000259" key="15">
    <source>
        <dbReference type="Pfam" id="PF01636"/>
    </source>
</evidence>
<keyword evidence="18" id="KW-1185">Reference proteome</keyword>
<evidence type="ECO:0000256" key="9">
    <source>
        <dbReference type="ARBA" id="ARBA00022777"/>
    </source>
</evidence>
<keyword evidence="11" id="KW-0320">Glycogen biosynthesis</keyword>
<evidence type="ECO:0000259" key="16">
    <source>
        <dbReference type="Pfam" id="PF18085"/>
    </source>
</evidence>
<comment type="subunit">
    <text evidence="3">Monomer.</text>
</comment>
<comment type="catalytic activity">
    <reaction evidence="14">
        <text>D-maltose + ATP = alpha-maltose 1-phosphate + ADP + H(+)</text>
        <dbReference type="Rhea" id="RHEA:31915"/>
        <dbReference type="ChEBI" id="CHEBI:15378"/>
        <dbReference type="ChEBI" id="CHEBI:17306"/>
        <dbReference type="ChEBI" id="CHEBI:30616"/>
        <dbReference type="ChEBI" id="CHEBI:63576"/>
        <dbReference type="ChEBI" id="CHEBI:456216"/>
        <dbReference type="EC" id="2.7.1.175"/>
    </reaction>
</comment>
<dbReference type="GO" id="GO:0016301">
    <property type="term" value="F:kinase activity"/>
    <property type="evidence" value="ECO:0007669"/>
    <property type="project" value="UniProtKB-KW"/>
</dbReference>
<evidence type="ECO:0000313" key="17">
    <source>
        <dbReference type="EMBL" id="SDL67863.1"/>
    </source>
</evidence>
<evidence type="ECO:0000256" key="3">
    <source>
        <dbReference type="ARBA" id="ARBA00011245"/>
    </source>
</evidence>
<dbReference type="InterPro" id="IPR002575">
    <property type="entry name" value="Aminoglycoside_PTrfase"/>
</dbReference>
<dbReference type="EC" id="2.7.1.175" evidence="4"/>
<evidence type="ECO:0000256" key="11">
    <source>
        <dbReference type="ARBA" id="ARBA00023056"/>
    </source>
</evidence>
<keyword evidence="7" id="KW-0808">Transferase</keyword>
<evidence type="ECO:0000256" key="13">
    <source>
        <dbReference type="ARBA" id="ARBA00031251"/>
    </source>
</evidence>
<keyword evidence="12" id="KW-0119">Carbohydrate metabolism</keyword>
<name>A0A1G9M163_9ACTN</name>
<feature type="domain" description="Maltokinase N-terminal cap" evidence="16">
    <location>
        <begin position="11"/>
        <end position="63"/>
    </location>
</feature>
<evidence type="ECO:0000256" key="7">
    <source>
        <dbReference type="ARBA" id="ARBA00022679"/>
    </source>
</evidence>
<dbReference type="GO" id="GO:0005978">
    <property type="term" value="P:glycogen biosynthetic process"/>
    <property type="evidence" value="ECO:0007669"/>
    <property type="project" value="UniProtKB-UniPathway"/>
</dbReference>
<dbReference type="UniPathway" id="UPA00164"/>
<evidence type="ECO:0000256" key="2">
    <source>
        <dbReference type="ARBA" id="ARBA00006219"/>
    </source>
</evidence>
<organism evidence="17 18">
    <name type="scientific">Tessaracoccus oleiagri</name>
    <dbReference type="NCBI Taxonomy" id="686624"/>
    <lineage>
        <taxon>Bacteria</taxon>
        <taxon>Bacillati</taxon>
        <taxon>Actinomycetota</taxon>
        <taxon>Actinomycetes</taxon>
        <taxon>Propionibacteriales</taxon>
        <taxon>Propionibacteriaceae</taxon>
        <taxon>Tessaracoccus</taxon>
    </lineage>
</organism>
<evidence type="ECO:0000313" key="18">
    <source>
        <dbReference type="Proteomes" id="UP000199475"/>
    </source>
</evidence>
<comment type="pathway">
    <text evidence="1">Glycan biosynthesis; glycogen biosynthesis.</text>
</comment>
<keyword evidence="9 17" id="KW-0418">Kinase</keyword>
<dbReference type="GO" id="GO:0005524">
    <property type="term" value="F:ATP binding"/>
    <property type="evidence" value="ECO:0007669"/>
    <property type="project" value="UniProtKB-KW"/>
</dbReference>
<dbReference type="Pfam" id="PF18085">
    <property type="entry name" value="Mak_N_cap"/>
    <property type="match status" value="1"/>
</dbReference>
<keyword evidence="6" id="KW-0321">Glycogen metabolism</keyword>
<evidence type="ECO:0000256" key="6">
    <source>
        <dbReference type="ARBA" id="ARBA00022600"/>
    </source>
</evidence>